<protein>
    <recommendedName>
        <fullName evidence="4">Prepilin-type N-terminal cleavage/methylation domain-containing protein</fullName>
    </recommendedName>
</protein>
<gene>
    <name evidence="2" type="ORF">OZSIB_3244</name>
</gene>
<evidence type="ECO:0008006" key="4">
    <source>
        <dbReference type="Google" id="ProtNLM"/>
    </source>
</evidence>
<name>A0A367ZQU6_9BACT</name>
<keyword evidence="1" id="KW-1133">Transmembrane helix</keyword>
<dbReference type="AlphaFoldDB" id="A0A367ZQU6"/>
<dbReference type="Proteomes" id="UP000252355">
    <property type="component" value="Unassembled WGS sequence"/>
</dbReference>
<evidence type="ECO:0000313" key="2">
    <source>
        <dbReference type="EMBL" id="RCK80498.1"/>
    </source>
</evidence>
<dbReference type="PROSITE" id="PS00409">
    <property type="entry name" value="PROKAR_NTER_METHYL"/>
    <property type="match status" value="1"/>
</dbReference>
<comment type="caution">
    <text evidence="2">The sequence shown here is derived from an EMBL/GenBank/DDBJ whole genome shotgun (WGS) entry which is preliminary data.</text>
</comment>
<dbReference type="InterPro" id="IPR012902">
    <property type="entry name" value="N_methyl_site"/>
</dbReference>
<proteinExistence type="predicted"/>
<keyword evidence="1" id="KW-0472">Membrane</keyword>
<accession>A0A367ZQU6</accession>
<dbReference type="EMBL" id="QOQW01000006">
    <property type="protein sequence ID" value="RCK80498.1"/>
    <property type="molecule type" value="Genomic_DNA"/>
</dbReference>
<feature type="transmembrane region" description="Helical" evidence="1">
    <location>
        <begin position="12"/>
        <end position="33"/>
    </location>
</feature>
<evidence type="ECO:0000256" key="1">
    <source>
        <dbReference type="SAM" id="Phobius"/>
    </source>
</evidence>
<evidence type="ECO:0000313" key="3">
    <source>
        <dbReference type="Proteomes" id="UP000252355"/>
    </source>
</evidence>
<sequence>MSRHPTSRGLTLLEVSLSVMLVALLIGTAYHLFQAETQALRSIRHANLALFALEGLRNRLLAEIHAGRPVDLAKAQALAADYQLPVRLAVQEVELPLRGRSERLLRLILLVPPDPAGFPGRRYVREVLLR</sequence>
<organism evidence="2 3">
    <name type="scientific">Candidatus Ozemobacter sibiricus</name>
    <dbReference type="NCBI Taxonomy" id="2268124"/>
    <lineage>
        <taxon>Bacteria</taxon>
        <taxon>Candidatus Ozemobacteria</taxon>
        <taxon>Candidatus Ozemobacterales</taxon>
        <taxon>Candidatus Ozemobacteraceae</taxon>
        <taxon>Candidatus Ozemobacter</taxon>
    </lineage>
</organism>
<reference evidence="2 3" key="1">
    <citation type="submission" date="2018-05" db="EMBL/GenBank/DDBJ databases">
        <title>A metagenomic window into the 2 km-deep terrestrial subsurface aquifer revealed taxonomically and functionally diverse microbial community comprising novel uncultured bacterial lineages.</title>
        <authorList>
            <person name="Kadnikov V.V."/>
            <person name="Mardanov A.V."/>
            <person name="Beletsky A.V."/>
            <person name="Banks D."/>
            <person name="Pimenov N.V."/>
            <person name="Frank Y.A."/>
            <person name="Karnachuk O.V."/>
            <person name="Ravin N.V."/>
        </authorList>
    </citation>
    <scope>NUCLEOTIDE SEQUENCE [LARGE SCALE GENOMIC DNA]</scope>
    <source>
        <strain evidence="2">BY5</strain>
    </source>
</reference>
<keyword evidence="1" id="KW-0812">Transmembrane</keyword>